<keyword evidence="3" id="KW-1185">Reference proteome</keyword>
<proteinExistence type="predicted"/>
<dbReference type="OrthoDB" id="5840532at2759"/>
<sequence length="167" mass="17905">MELKPQRRVVTTHKGTKSAVMIDDTVLPNAGPGGIADRVLWQSHSFPADVSAAQEDTSEPSMGFYAGGSTIRIVDLPPKSTGFNHRTASLDYGIVMEGSVELVLDDGSKTICNAGDVVVQRATMHQWNNPTDKKTRIVFVLMPAKAPVVDGVELGDHGLPKLPGQKD</sequence>
<dbReference type="SUPFAM" id="SSF51182">
    <property type="entry name" value="RmlC-like cupins"/>
    <property type="match status" value="1"/>
</dbReference>
<dbReference type="InterPro" id="IPR011051">
    <property type="entry name" value="RmlC_Cupin_sf"/>
</dbReference>
<accession>A0A8H4IW57</accession>
<feature type="domain" description="Cupin type-2" evidence="1">
    <location>
        <begin position="73"/>
        <end position="140"/>
    </location>
</feature>
<dbReference type="PANTHER" id="PTHR36156:SF2">
    <property type="entry name" value="CUPIN TYPE-2 DOMAIN-CONTAINING PROTEIN"/>
    <property type="match status" value="1"/>
</dbReference>
<dbReference type="InterPro" id="IPR047142">
    <property type="entry name" value="OryJ/VirC-like"/>
</dbReference>
<name>A0A8H4IW57_9PEZI</name>
<reference evidence="2" key="1">
    <citation type="submission" date="2020-04" db="EMBL/GenBank/DDBJ databases">
        <title>Genome Assembly and Annotation of Botryosphaeria dothidea sdau 11-99, a Latent Pathogen of Apple Fruit Ring Rot in China.</title>
        <authorList>
            <person name="Yu C."/>
            <person name="Diao Y."/>
            <person name="Lu Q."/>
            <person name="Zhao J."/>
            <person name="Cui S."/>
            <person name="Peng C."/>
            <person name="He B."/>
            <person name="Liu H."/>
        </authorList>
    </citation>
    <scope>NUCLEOTIDE SEQUENCE [LARGE SCALE GENOMIC DNA]</scope>
    <source>
        <strain evidence="2">Sdau11-99</strain>
    </source>
</reference>
<comment type="caution">
    <text evidence="2">The sequence shown here is derived from an EMBL/GenBank/DDBJ whole genome shotgun (WGS) entry which is preliminary data.</text>
</comment>
<dbReference type="InterPro" id="IPR013096">
    <property type="entry name" value="Cupin_2"/>
</dbReference>
<gene>
    <name evidence="2" type="ORF">GTA08_BOTSDO03821</name>
</gene>
<protein>
    <submittedName>
        <fullName evidence="2">Cupin RmlC-type</fullName>
    </submittedName>
</protein>
<dbReference type="CDD" id="cd02231">
    <property type="entry name" value="cupin_BLL6423-like"/>
    <property type="match status" value="1"/>
</dbReference>
<evidence type="ECO:0000313" key="2">
    <source>
        <dbReference type="EMBL" id="KAF4308282.1"/>
    </source>
</evidence>
<dbReference type="AlphaFoldDB" id="A0A8H4IW57"/>
<dbReference type="Pfam" id="PF07883">
    <property type="entry name" value="Cupin_2"/>
    <property type="match status" value="1"/>
</dbReference>
<dbReference type="Gene3D" id="2.60.120.10">
    <property type="entry name" value="Jelly Rolls"/>
    <property type="match status" value="1"/>
</dbReference>
<evidence type="ECO:0000313" key="3">
    <source>
        <dbReference type="Proteomes" id="UP000572817"/>
    </source>
</evidence>
<organism evidence="2 3">
    <name type="scientific">Botryosphaeria dothidea</name>
    <dbReference type="NCBI Taxonomy" id="55169"/>
    <lineage>
        <taxon>Eukaryota</taxon>
        <taxon>Fungi</taxon>
        <taxon>Dikarya</taxon>
        <taxon>Ascomycota</taxon>
        <taxon>Pezizomycotina</taxon>
        <taxon>Dothideomycetes</taxon>
        <taxon>Dothideomycetes incertae sedis</taxon>
        <taxon>Botryosphaeriales</taxon>
        <taxon>Botryosphaeriaceae</taxon>
        <taxon>Botryosphaeria</taxon>
    </lineage>
</organism>
<dbReference type="Proteomes" id="UP000572817">
    <property type="component" value="Unassembled WGS sequence"/>
</dbReference>
<dbReference type="PANTHER" id="PTHR36156">
    <property type="entry name" value="SLR2101 PROTEIN"/>
    <property type="match status" value="1"/>
</dbReference>
<evidence type="ECO:0000259" key="1">
    <source>
        <dbReference type="Pfam" id="PF07883"/>
    </source>
</evidence>
<dbReference type="EMBL" id="WWBZ02000022">
    <property type="protein sequence ID" value="KAF4308282.1"/>
    <property type="molecule type" value="Genomic_DNA"/>
</dbReference>
<dbReference type="InterPro" id="IPR014710">
    <property type="entry name" value="RmlC-like_jellyroll"/>
</dbReference>